<keyword evidence="1" id="KW-0472">Membrane</keyword>
<keyword evidence="1" id="KW-1133">Transmembrane helix</keyword>
<accession>A0ABV5HC73</accession>
<organism evidence="2 3">
    <name type="scientific">Flavobacterium gyeonganense</name>
    <dbReference type="NCBI Taxonomy" id="1310418"/>
    <lineage>
        <taxon>Bacteria</taxon>
        <taxon>Pseudomonadati</taxon>
        <taxon>Bacteroidota</taxon>
        <taxon>Flavobacteriia</taxon>
        <taxon>Flavobacteriales</taxon>
        <taxon>Flavobacteriaceae</taxon>
        <taxon>Flavobacterium</taxon>
    </lineage>
</organism>
<keyword evidence="1" id="KW-0812">Transmembrane</keyword>
<evidence type="ECO:0000313" key="3">
    <source>
        <dbReference type="Proteomes" id="UP001589562"/>
    </source>
</evidence>
<evidence type="ECO:0000313" key="2">
    <source>
        <dbReference type="EMBL" id="MFB9109499.1"/>
    </source>
</evidence>
<name>A0ABV5HC73_9FLAO</name>
<feature type="transmembrane region" description="Helical" evidence="1">
    <location>
        <begin position="9"/>
        <end position="32"/>
    </location>
</feature>
<evidence type="ECO:0000256" key="1">
    <source>
        <dbReference type="SAM" id="Phobius"/>
    </source>
</evidence>
<feature type="transmembrane region" description="Helical" evidence="1">
    <location>
        <begin position="150"/>
        <end position="175"/>
    </location>
</feature>
<gene>
    <name evidence="2" type="ORF">ACFFVK_13010</name>
</gene>
<comment type="caution">
    <text evidence="2">The sequence shown here is derived from an EMBL/GenBank/DDBJ whole genome shotgun (WGS) entry which is preliminary data.</text>
</comment>
<dbReference type="RefSeq" id="WP_278010128.1">
    <property type="nucleotide sequence ID" value="NZ_CP121112.1"/>
</dbReference>
<dbReference type="Proteomes" id="UP001589562">
    <property type="component" value="Unassembled WGS sequence"/>
</dbReference>
<proteinExistence type="predicted"/>
<sequence>MAKKFRNNIIIGLPIIIFIISAILYYCSIINAEKSFIKLPILPNSKIELQEGNYNLYSLNLDSNIQKDLEVKAHENKKQNSLKISLLRKKRFIWSSQTTTMNGNVYNLLTNISISKKGNYYVSVQNPNKIKIQLVIQNQNDDATFLKSLLIYYLISIISLGVILIMLIVIIIKYLRAINKKKLI</sequence>
<keyword evidence="3" id="KW-1185">Reference proteome</keyword>
<reference evidence="2 3" key="1">
    <citation type="submission" date="2024-09" db="EMBL/GenBank/DDBJ databases">
        <authorList>
            <person name="Sun Q."/>
            <person name="Mori K."/>
        </authorList>
    </citation>
    <scope>NUCLEOTIDE SEQUENCE [LARGE SCALE GENOMIC DNA]</scope>
    <source>
        <strain evidence="2 3">CECT 8365</strain>
    </source>
</reference>
<dbReference type="EMBL" id="JBHMFE010000015">
    <property type="protein sequence ID" value="MFB9109499.1"/>
    <property type="molecule type" value="Genomic_DNA"/>
</dbReference>
<protein>
    <submittedName>
        <fullName evidence="2">Uncharacterized protein</fullName>
    </submittedName>
</protein>